<comment type="caution">
    <text evidence="2">The sequence shown here is derived from an EMBL/GenBank/DDBJ whole genome shotgun (WGS) entry which is preliminary data.</text>
</comment>
<proteinExistence type="predicted"/>
<sequence length="118" mass="12267">MKKVLQPLMIAALALPALAFADSAQTTTPDKVKQALGAQTAQVQVGADGQVTIASPRTGIRYTFANPNRPIVMQTAKISAANSANADRIVASNPALSEASQQKAKQALLNEAGQLARN</sequence>
<organism evidence="2 3">
    <name type="scientific">Acinetobacter pragensis</name>
    <dbReference type="NCBI Taxonomy" id="1806892"/>
    <lineage>
        <taxon>Bacteria</taxon>
        <taxon>Pseudomonadati</taxon>
        <taxon>Pseudomonadota</taxon>
        <taxon>Gammaproteobacteria</taxon>
        <taxon>Moraxellales</taxon>
        <taxon>Moraxellaceae</taxon>
        <taxon>Acinetobacter</taxon>
    </lineage>
</organism>
<evidence type="ECO:0000313" key="2">
    <source>
        <dbReference type="EMBL" id="KYQ70405.1"/>
    </source>
</evidence>
<keyword evidence="1" id="KW-0732">Signal</keyword>
<evidence type="ECO:0000313" key="3">
    <source>
        <dbReference type="Proteomes" id="UP000076276"/>
    </source>
</evidence>
<dbReference type="AlphaFoldDB" id="A0A151XXA3"/>
<dbReference type="STRING" id="1806892.AZH43_04395"/>
<dbReference type="RefSeq" id="WP_067672507.1">
    <property type="nucleotide sequence ID" value="NZ_CBCSIK010000015.1"/>
</dbReference>
<gene>
    <name evidence="2" type="ORF">AZH43_04395</name>
</gene>
<evidence type="ECO:0008006" key="4">
    <source>
        <dbReference type="Google" id="ProtNLM"/>
    </source>
</evidence>
<keyword evidence="3" id="KW-1185">Reference proteome</keyword>
<reference evidence="2 3" key="1">
    <citation type="submission" date="2016-03" db="EMBL/GenBank/DDBJ databases">
        <title>Acinetobacter genomospecies 28 strain ANC 4149.</title>
        <authorList>
            <person name="Radolfova-Krizova L."/>
            <person name="Nemec A."/>
        </authorList>
    </citation>
    <scope>NUCLEOTIDE SEQUENCE [LARGE SCALE GENOMIC DNA]</scope>
    <source>
        <strain evidence="2 3">ANC 4149</strain>
    </source>
</reference>
<name>A0A151XXA3_9GAMM</name>
<accession>A0A151XXA3</accession>
<dbReference type="EMBL" id="LUAW01000071">
    <property type="protein sequence ID" value="KYQ70405.1"/>
    <property type="molecule type" value="Genomic_DNA"/>
</dbReference>
<protein>
    <recommendedName>
        <fullName evidence="4">Lipoprotein</fullName>
    </recommendedName>
</protein>
<feature type="chain" id="PRO_5007591977" description="Lipoprotein" evidence="1">
    <location>
        <begin position="20"/>
        <end position="118"/>
    </location>
</feature>
<evidence type="ECO:0000256" key="1">
    <source>
        <dbReference type="SAM" id="SignalP"/>
    </source>
</evidence>
<dbReference type="OrthoDB" id="6695178at2"/>
<dbReference type="Proteomes" id="UP000076276">
    <property type="component" value="Unassembled WGS sequence"/>
</dbReference>
<feature type="signal peptide" evidence="1">
    <location>
        <begin position="1"/>
        <end position="19"/>
    </location>
</feature>